<proteinExistence type="predicted"/>
<dbReference type="OrthoDB" id="876544at2"/>
<gene>
    <name evidence="1" type="ORF">EWM57_11290</name>
</gene>
<dbReference type="EMBL" id="SEWE01000020">
    <property type="protein sequence ID" value="RYU79320.1"/>
    <property type="molecule type" value="Genomic_DNA"/>
</dbReference>
<evidence type="ECO:0000313" key="2">
    <source>
        <dbReference type="Proteomes" id="UP000294155"/>
    </source>
</evidence>
<keyword evidence="2" id="KW-1185">Reference proteome</keyword>
<dbReference type="Proteomes" id="UP000294155">
    <property type="component" value="Unassembled WGS sequence"/>
</dbReference>
<organism evidence="1 2">
    <name type="scientific">Hymenobacter persicinus</name>
    <dbReference type="NCBI Taxonomy" id="2025506"/>
    <lineage>
        <taxon>Bacteria</taxon>
        <taxon>Pseudomonadati</taxon>
        <taxon>Bacteroidota</taxon>
        <taxon>Cytophagia</taxon>
        <taxon>Cytophagales</taxon>
        <taxon>Hymenobacteraceae</taxon>
        <taxon>Hymenobacter</taxon>
    </lineage>
</organism>
<reference evidence="1 2" key="1">
    <citation type="submission" date="2019-02" db="EMBL/GenBank/DDBJ databases">
        <title>Bacterial novel species isolated from soil.</title>
        <authorList>
            <person name="Jung H.-Y."/>
        </authorList>
    </citation>
    <scope>NUCLEOTIDE SEQUENCE [LARGE SCALE GENOMIC DNA]</scope>
    <source>
        <strain evidence="1 2">1-3-3-3</strain>
    </source>
</reference>
<comment type="caution">
    <text evidence="1">The sequence shown here is derived from an EMBL/GenBank/DDBJ whole genome shotgun (WGS) entry which is preliminary data.</text>
</comment>
<evidence type="ECO:0000313" key="1">
    <source>
        <dbReference type="EMBL" id="RYU79320.1"/>
    </source>
</evidence>
<dbReference type="RefSeq" id="WP_129921250.1">
    <property type="nucleotide sequence ID" value="NZ_SEWE01000020.1"/>
</dbReference>
<name>A0A4Q5LD13_9BACT</name>
<protein>
    <submittedName>
        <fullName evidence="1">Uncharacterized protein</fullName>
    </submittedName>
</protein>
<sequence>MLTTKQDNRLTAAENVAAALALDPTAYAQDKALGQIRQELDARLDELRPLRQQGVRAASPGATKTKGQRRELLCTAAAEVAGDLYSYATDKQDRSLQTSADYNYSSLFKLRPTALTDLAQHILDAAETHQAALLDYGVTPKRLQELRDALASFTGTKNDPRQQITEGKAARIAIREQFNQLATLLQDRLDRSLRKYARASPDFYQKVLAARIVVDRPGGHKGSGISETPKPQ</sequence>
<accession>A0A4Q5LD13</accession>
<dbReference type="AlphaFoldDB" id="A0A4Q5LD13"/>